<dbReference type="GO" id="GO:0030170">
    <property type="term" value="F:pyridoxal phosphate binding"/>
    <property type="evidence" value="ECO:0007669"/>
    <property type="project" value="InterPro"/>
</dbReference>
<dbReference type="AlphaFoldDB" id="A0A4R4ZTF7"/>
<accession>A0A4R4ZTF7</accession>
<comment type="caution">
    <text evidence="6">The sequence shown here is derived from an EMBL/GenBank/DDBJ whole genome shotgun (WGS) entry which is preliminary data.</text>
</comment>
<keyword evidence="4 5" id="KW-0663">Pyridoxal phosphate</keyword>
<dbReference type="InterPro" id="IPR015421">
    <property type="entry name" value="PyrdxlP-dep_Trfase_major"/>
</dbReference>
<evidence type="ECO:0000256" key="3">
    <source>
        <dbReference type="ARBA" id="ARBA00022679"/>
    </source>
</evidence>
<dbReference type="Pfam" id="PF00202">
    <property type="entry name" value="Aminotran_3"/>
    <property type="match status" value="1"/>
</dbReference>
<dbReference type="PANTHER" id="PTHR11986:SF79">
    <property type="entry name" value="ACETYLORNITHINE AMINOTRANSFERASE, MITOCHONDRIAL"/>
    <property type="match status" value="1"/>
</dbReference>
<dbReference type="RefSeq" id="WP_132166314.1">
    <property type="nucleotide sequence ID" value="NZ_SMKX01000013.1"/>
</dbReference>
<evidence type="ECO:0000256" key="1">
    <source>
        <dbReference type="ARBA" id="ARBA00001933"/>
    </source>
</evidence>
<evidence type="ECO:0000256" key="4">
    <source>
        <dbReference type="ARBA" id="ARBA00022898"/>
    </source>
</evidence>
<sequence>MTVTWFDRDTQFDHYGGSRLPFGCTGASGLVQQFVEIDTGRAFDVLDASGGYGSACLGAGSPVVAQALFDGVRTAGYVTDELASSERSETLWRLFGTDGLFADRFPPEEYAVSGRNSGTEGVELALRMALESRFDGRRLRPVEGAGKRDLVLAFEGAWHGWSGGLVPLLNRRHYRIGLPAYASEPFGLTVEHIPFGHAEAAREWFARNGDRVLAVVVEPVQGDAGILVPPAGYLRELAGLARDSGALLIADEVLTFAKTGQLFAMTDEQGAVATDITVIGKSLGMGALSTSMVIARRRLGIRATGAVATSDLRPLTCAVIRAGLDHIVAEDLLGQSAANGSELGRLLDKRLVAEFPETFTEARGIGYLQGVELSEAAAGRAGELRAHMIRAGVYVELMSGAGRRSNGLRYLYPTMRVAPPLIATGSDLETIVDRLVAGAASFG</sequence>
<comment type="cofactor">
    <cofactor evidence="1">
        <name>pyridoxal 5'-phosphate</name>
        <dbReference type="ChEBI" id="CHEBI:597326"/>
    </cofactor>
</comment>
<dbReference type="Proteomes" id="UP000295124">
    <property type="component" value="Unassembled WGS sequence"/>
</dbReference>
<gene>
    <name evidence="6" type="ORF">E1263_06825</name>
</gene>
<evidence type="ECO:0000256" key="2">
    <source>
        <dbReference type="ARBA" id="ARBA00022576"/>
    </source>
</evidence>
<name>A0A4R4ZTF7_9ACTN</name>
<dbReference type="InterPro" id="IPR015422">
    <property type="entry name" value="PyrdxlP-dep_Trfase_small"/>
</dbReference>
<reference evidence="6 7" key="1">
    <citation type="submission" date="2019-03" db="EMBL/GenBank/DDBJ databases">
        <title>Draft genome sequences of novel Actinobacteria.</title>
        <authorList>
            <person name="Sahin N."/>
            <person name="Ay H."/>
            <person name="Saygin H."/>
        </authorList>
    </citation>
    <scope>NUCLEOTIDE SEQUENCE [LARGE SCALE GENOMIC DNA]</scope>
    <source>
        <strain evidence="6 7">JCM 13523</strain>
    </source>
</reference>
<dbReference type="EMBL" id="SMKX01000013">
    <property type="protein sequence ID" value="TDD61596.1"/>
    <property type="molecule type" value="Genomic_DNA"/>
</dbReference>
<dbReference type="OrthoDB" id="4510254at2"/>
<dbReference type="InterPro" id="IPR050103">
    <property type="entry name" value="Class-III_PLP-dep_AT"/>
</dbReference>
<dbReference type="Gene3D" id="3.40.640.10">
    <property type="entry name" value="Type I PLP-dependent aspartate aminotransferase-like (Major domain)"/>
    <property type="match status" value="1"/>
</dbReference>
<evidence type="ECO:0000313" key="7">
    <source>
        <dbReference type="Proteomes" id="UP000295124"/>
    </source>
</evidence>
<dbReference type="PANTHER" id="PTHR11986">
    <property type="entry name" value="AMINOTRANSFERASE CLASS III"/>
    <property type="match status" value="1"/>
</dbReference>
<evidence type="ECO:0000256" key="5">
    <source>
        <dbReference type="RuleBase" id="RU003560"/>
    </source>
</evidence>
<protein>
    <submittedName>
        <fullName evidence="6">Aminotransferase class III-fold pyridoxal phosphate-dependent enzyme</fullName>
    </submittedName>
</protein>
<keyword evidence="2 6" id="KW-0032">Aminotransferase</keyword>
<evidence type="ECO:0000313" key="6">
    <source>
        <dbReference type="EMBL" id="TDD61596.1"/>
    </source>
</evidence>
<dbReference type="SUPFAM" id="SSF53383">
    <property type="entry name" value="PLP-dependent transferases"/>
    <property type="match status" value="1"/>
</dbReference>
<dbReference type="GO" id="GO:0008483">
    <property type="term" value="F:transaminase activity"/>
    <property type="evidence" value="ECO:0007669"/>
    <property type="project" value="UniProtKB-KW"/>
</dbReference>
<keyword evidence="7" id="KW-1185">Reference proteome</keyword>
<dbReference type="InterPro" id="IPR005814">
    <property type="entry name" value="Aminotrans_3"/>
</dbReference>
<dbReference type="InterPro" id="IPR015424">
    <property type="entry name" value="PyrdxlP-dep_Trfase"/>
</dbReference>
<comment type="similarity">
    <text evidence="5">Belongs to the class-III pyridoxal-phosphate-dependent aminotransferase family.</text>
</comment>
<dbReference type="Gene3D" id="3.90.1150.10">
    <property type="entry name" value="Aspartate Aminotransferase, domain 1"/>
    <property type="match status" value="1"/>
</dbReference>
<organism evidence="6 7">
    <name type="scientific">Kribbella antibiotica</name>
    <dbReference type="NCBI Taxonomy" id="190195"/>
    <lineage>
        <taxon>Bacteria</taxon>
        <taxon>Bacillati</taxon>
        <taxon>Actinomycetota</taxon>
        <taxon>Actinomycetes</taxon>
        <taxon>Propionibacteriales</taxon>
        <taxon>Kribbellaceae</taxon>
        <taxon>Kribbella</taxon>
    </lineage>
</organism>
<proteinExistence type="inferred from homology"/>
<dbReference type="GO" id="GO:0042802">
    <property type="term" value="F:identical protein binding"/>
    <property type="evidence" value="ECO:0007669"/>
    <property type="project" value="TreeGrafter"/>
</dbReference>
<keyword evidence="3 6" id="KW-0808">Transferase</keyword>